<dbReference type="AlphaFoldDB" id="A0AAD8Q8G6"/>
<proteinExistence type="predicted"/>
<accession>A0AAD8Q8G6</accession>
<reference evidence="1" key="1">
    <citation type="submission" date="2021-06" db="EMBL/GenBank/DDBJ databases">
        <title>Comparative genomics, transcriptomics and evolutionary studies reveal genomic signatures of adaptation to plant cell wall in hemibiotrophic fungi.</title>
        <authorList>
            <consortium name="DOE Joint Genome Institute"/>
            <person name="Baroncelli R."/>
            <person name="Diaz J.F."/>
            <person name="Benocci T."/>
            <person name="Peng M."/>
            <person name="Battaglia E."/>
            <person name="Haridas S."/>
            <person name="Andreopoulos W."/>
            <person name="Labutti K."/>
            <person name="Pangilinan J."/>
            <person name="Floch G.L."/>
            <person name="Makela M.R."/>
            <person name="Henrissat B."/>
            <person name="Grigoriev I.V."/>
            <person name="Crouch J.A."/>
            <person name="De Vries R.P."/>
            <person name="Sukno S.A."/>
            <person name="Thon M.R."/>
        </authorList>
    </citation>
    <scope>NUCLEOTIDE SEQUENCE</scope>
    <source>
        <strain evidence="1">CBS 125086</strain>
    </source>
</reference>
<comment type="caution">
    <text evidence="1">The sequence shown here is derived from an EMBL/GenBank/DDBJ whole genome shotgun (WGS) entry which is preliminary data.</text>
</comment>
<evidence type="ECO:0000313" key="2">
    <source>
        <dbReference type="Proteomes" id="UP001230504"/>
    </source>
</evidence>
<gene>
    <name evidence="1" type="ORF">LY79DRAFT_322422</name>
</gene>
<dbReference type="Proteomes" id="UP001230504">
    <property type="component" value="Unassembled WGS sequence"/>
</dbReference>
<dbReference type="RefSeq" id="XP_060418676.1">
    <property type="nucleotide sequence ID" value="XM_060552422.1"/>
</dbReference>
<evidence type="ECO:0000313" key="1">
    <source>
        <dbReference type="EMBL" id="KAK1597930.1"/>
    </source>
</evidence>
<protein>
    <submittedName>
        <fullName evidence="1">Uncharacterized protein</fullName>
    </submittedName>
</protein>
<dbReference type="EMBL" id="JAHLJV010000006">
    <property type="protein sequence ID" value="KAK1597930.1"/>
    <property type="molecule type" value="Genomic_DNA"/>
</dbReference>
<organism evidence="1 2">
    <name type="scientific">Colletotrichum navitas</name>
    <dbReference type="NCBI Taxonomy" id="681940"/>
    <lineage>
        <taxon>Eukaryota</taxon>
        <taxon>Fungi</taxon>
        <taxon>Dikarya</taxon>
        <taxon>Ascomycota</taxon>
        <taxon>Pezizomycotina</taxon>
        <taxon>Sordariomycetes</taxon>
        <taxon>Hypocreomycetidae</taxon>
        <taxon>Glomerellales</taxon>
        <taxon>Glomerellaceae</taxon>
        <taxon>Colletotrichum</taxon>
        <taxon>Colletotrichum graminicola species complex</taxon>
    </lineage>
</organism>
<dbReference type="GeneID" id="85436662"/>
<keyword evidence="2" id="KW-1185">Reference proteome</keyword>
<sequence>MLECVGSMHNFVEALSAVVGQAVAGRRLPKCEIVSVMPADRCRIKRVPTCDGKRRVN</sequence>
<name>A0AAD8Q8G6_9PEZI</name>